<dbReference type="EMBL" id="FWFO01000001">
    <property type="protein sequence ID" value="SLN46998.1"/>
    <property type="molecule type" value="Genomic_DNA"/>
</dbReference>
<dbReference type="Proteomes" id="UP000193077">
    <property type="component" value="Unassembled WGS sequence"/>
</dbReference>
<sequence length="110" mass="11700">MIQHDLSIPDRISDLIAMEMAEFDVSSASKTGVGAATLAAFERATCPPTRVEVQFSGGVMQTCWAVTRSNGDYRVIYLPLAGYFSLCVESCFGPLDIGVHGSAIGCFSSV</sequence>
<reference evidence="1 2" key="1">
    <citation type="submission" date="2017-03" db="EMBL/GenBank/DDBJ databases">
        <authorList>
            <person name="Afonso C.L."/>
            <person name="Miller P.J."/>
            <person name="Scott M.A."/>
            <person name="Spackman E."/>
            <person name="Goraichik I."/>
            <person name="Dimitrov K.M."/>
            <person name="Suarez D.L."/>
            <person name="Swayne D.E."/>
        </authorList>
    </citation>
    <scope>NUCLEOTIDE SEQUENCE [LARGE SCALE GENOMIC DNA]</scope>
    <source>
        <strain evidence="1 2">CECT 7639</strain>
    </source>
</reference>
<dbReference type="RefSeq" id="WP_085796036.1">
    <property type="nucleotide sequence ID" value="NZ_FWFO01000001.1"/>
</dbReference>
<dbReference type="AlphaFoldDB" id="A0A1Y5SS14"/>
<gene>
    <name evidence="1" type="ORF">TRL7639_02579</name>
</gene>
<dbReference type="OrthoDB" id="7861209at2"/>
<name>A0A1Y5SS14_9RHOB</name>
<keyword evidence="2" id="KW-1185">Reference proteome</keyword>
<proteinExistence type="predicted"/>
<accession>A0A1Y5SS14</accession>
<evidence type="ECO:0000313" key="1">
    <source>
        <dbReference type="EMBL" id="SLN46998.1"/>
    </source>
</evidence>
<evidence type="ECO:0000313" key="2">
    <source>
        <dbReference type="Proteomes" id="UP000193077"/>
    </source>
</evidence>
<organism evidence="1 2">
    <name type="scientific">Falsiruegeria litorea R37</name>
    <dbReference type="NCBI Taxonomy" id="1200284"/>
    <lineage>
        <taxon>Bacteria</taxon>
        <taxon>Pseudomonadati</taxon>
        <taxon>Pseudomonadota</taxon>
        <taxon>Alphaproteobacteria</taxon>
        <taxon>Rhodobacterales</taxon>
        <taxon>Roseobacteraceae</taxon>
        <taxon>Falsiruegeria</taxon>
    </lineage>
</organism>
<protein>
    <submittedName>
        <fullName evidence="1">Uncharacterized protein</fullName>
    </submittedName>
</protein>